<dbReference type="Proteomes" id="UP000295632">
    <property type="component" value="Unassembled WGS sequence"/>
</dbReference>
<dbReference type="Pfam" id="PF13072">
    <property type="entry name" value="MciZ"/>
    <property type="match status" value="1"/>
</dbReference>
<reference evidence="1 2" key="1">
    <citation type="submission" date="2019-03" db="EMBL/GenBank/DDBJ databases">
        <title>Genomic Encyclopedia of Type Strains, Phase IV (KMG-IV): sequencing the most valuable type-strain genomes for metagenomic binning, comparative biology and taxonomic classification.</title>
        <authorList>
            <person name="Goeker M."/>
        </authorList>
    </citation>
    <scope>NUCLEOTIDE SEQUENCE [LARGE SCALE GENOMIC DNA]</scope>
    <source>
        <strain evidence="1 2">DSM 28697</strain>
    </source>
</reference>
<keyword evidence="2" id="KW-1185">Reference proteome</keyword>
<comment type="caution">
    <text evidence="1">The sequence shown here is derived from an EMBL/GenBank/DDBJ whole genome shotgun (WGS) entry which is preliminary data.</text>
</comment>
<organism evidence="1 2">
    <name type="scientific">Aureibacillus halotolerans</name>
    <dbReference type="NCBI Taxonomy" id="1508390"/>
    <lineage>
        <taxon>Bacteria</taxon>
        <taxon>Bacillati</taxon>
        <taxon>Bacillota</taxon>
        <taxon>Bacilli</taxon>
        <taxon>Bacillales</taxon>
        <taxon>Bacillaceae</taxon>
        <taxon>Aureibacillus</taxon>
    </lineage>
</organism>
<protein>
    <submittedName>
        <fullName evidence="1">Uncharacterized protein DUF3936</fullName>
    </submittedName>
</protein>
<dbReference type="InterPro" id="IPR025177">
    <property type="entry name" value="MciZ"/>
</dbReference>
<gene>
    <name evidence="1" type="ORF">EV213_103192</name>
</gene>
<proteinExistence type="predicted"/>
<dbReference type="OrthoDB" id="2990038at2"/>
<accession>A0A4R6U9F6</accession>
<dbReference type="RefSeq" id="WP_133579473.1">
    <property type="nucleotide sequence ID" value="NZ_SNYJ01000003.1"/>
</dbReference>
<dbReference type="AlphaFoldDB" id="A0A4R6U9F6"/>
<sequence>MKIIIRSTSIVCSGKAWEIRETLKQYNKQFTYVTDWIASASKPTNAQTSKLENVQNFRYNEPTSRKEEFH</sequence>
<evidence type="ECO:0000313" key="1">
    <source>
        <dbReference type="EMBL" id="TDQ41613.1"/>
    </source>
</evidence>
<name>A0A4R6U9F6_9BACI</name>
<dbReference type="EMBL" id="SNYJ01000003">
    <property type="protein sequence ID" value="TDQ41613.1"/>
    <property type="molecule type" value="Genomic_DNA"/>
</dbReference>
<evidence type="ECO:0000313" key="2">
    <source>
        <dbReference type="Proteomes" id="UP000295632"/>
    </source>
</evidence>